<proteinExistence type="predicted"/>
<evidence type="ECO:0000313" key="1">
    <source>
        <dbReference type="EMBL" id="JAH39328.1"/>
    </source>
</evidence>
<reference evidence="1" key="2">
    <citation type="journal article" date="2015" name="Fish Shellfish Immunol.">
        <title>Early steps in the European eel (Anguilla anguilla)-Vibrio vulnificus interaction in the gills: Role of the RtxA13 toxin.</title>
        <authorList>
            <person name="Callol A."/>
            <person name="Pajuelo D."/>
            <person name="Ebbesson L."/>
            <person name="Teles M."/>
            <person name="MacKenzie S."/>
            <person name="Amaro C."/>
        </authorList>
    </citation>
    <scope>NUCLEOTIDE SEQUENCE</scope>
</reference>
<protein>
    <submittedName>
        <fullName evidence="1">Uncharacterized protein</fullName>
    </submittedName>
</protein>
<dbReference type="AlphaFoldDB" id="A0A0E9SFR7"/>
<sequence length="30" mass="3457">MHHNGIIINNFTTDGCVYELYQYPSIGELN</sequence>
<name>A0A0E9SFR7_ANGAN</name>
<accession>A0A0E9SFR7</accession>
<reference evidence="1" key="1">
    <citation type="submission" date="2014-11" db="EMBL/GenBank/DDBJ databases">
        <authorList>
            <person name="Amaro Gonzalez C."/>
        </authorList>
    </citation>
    <scope>NUCLEOTIDE SEQUENCE</scope>
</reference>
<dbReference type="EMBL" id="GBXM01069249">
    <property type="protein sequence ID" value="JAH39328.1"/>
    <property type="molecule type" value="Transcribed_RNA"/>
</dbReference>
<organism evidence="1">
    <name type="scientific">Anguilla anguilla</name>
    <name type="common">European freshwater eel</name>
    <name type="synonym">Muraena anguilla</name>
    <dbReference type="NCBI Taxonomy" id="7936"/>
    <lineage>
        <taxon>Eukaryota</taxon>
        <taxon>Metazoa</taxon>
        <taxon>Chordata</taxon>
        <taxon>Craniata</taxon>
        <taxon>Vertebrata</taxon>
        <taxon>Euteleostomi</taxon>
        <taxon>Actinopterygii</taxon>
        <taxon>Neopterygii</taxon>
        <taxon>Teleostei</taxon>
        <taxon>Anguilliformes</taxon>
        <taxon>Anguillidae</taxon>
        <taxon>Anguilla</taxon>
    </lineage>
</organism>